<accession>A0A1H1NZW6</accession>
<dbReference type="AlphaFoldDB" id="A0A1H1NZW6"/>
<keyword evidence="2" id="KW-0808">Transferase</keyword>
<dbReference type="InterPro" id="IPR015424">
    <property type="entry name" value="PyrdxlP-dep_Trfase"/>
</dbReference>
<protein>
    <submittedName>
        <fullName evidence="2">Aminotransferase class I and II</fullName>
    </submittedName>
</protein>
<keyword evidence="2" id="KW-0032">Aminotransferase</keyword>
<dbReference type="Pfam" id="PF00155">
    <property type="entry name" value="Aminotran_1_2"/>
    <property type="match status" value="1"/>
</dbReference>
<organism evidence="2 3">
    <name type="scientific">Actinopolymorpha singaporensis</name>
    <dbReference type="NCBI Taxonomy" id="117157"/>
    <lineage>
        <taxon>Bacteria</taxon>
        <taxon>Bacillati</taxon>
        <taxon>Actinomycetota</taxon>
        <taxon>Actinomycetes</taxon>
        <taxon>Propionibacteriales</taxon>
        <taxon>Actinopolymorphaceae</taxon>
        <taxon>Actinopolymorpha</taxon>
    </lineage>
</organism>
<dbReference type="GO" id="GO:0030170">
    <property type="term" value="F:pyridoxal phosphate binding"/>
    <property type="evidence" value="ECO:0007669"/>
    <property type="project" value="InterPro"/>
</dbReference>
<dbReference type="PANTHER" id="PTHR46577">
    <property type="entry name" value="HTH-TYPE TRANSCRIPTIONAL REGULATORY PROTEIN GABR"/>
    <property type="match status" value="1"/>
</dbReference>
<evidence type="ECO:0000313" key="2">
    <source>
        <dbReference type="EMBL" id="SDS04320.1"/>
    </source>
</evidence>
<dbReference type="EMBL" id="LT629732">
    <property type="protein sequence ID" value="SDS04320.1"/>
    <property type="molecule type" value="Genomic_DNA"/>
</dbReference>
<name>A0A1H1NZW6_9ACTN</name>
<sequence length="326" mass="35189">MRHGDGGVRTADGRGSYLGRVREVRTRPDRILVCSGYTQALDLLCRMLRSRGADAVAMEDPCAPRYRRVVEAAGLRVVAVPCDDDGLLVDVLHGLDVAAVVTTPAHQYPLGVTLAPARRTRLVDWARRTGAFVVEDDYDGEFRYDRQPVGAMQALDPDHVVYVGTASKILSPALRLGWLALPGSLVEPLGEAKSLTDRGSGVLDQLVLADLIDRGSLDRHLRYLRQSYRRRRDLLVAGLTERGGPLPTGIAAGLHAVIPLGRGGTELDLLARARSRGIALNGLGDYWHEPGKVSAQALVVGYGAPTGSAYIPTLGRFLDLLYGTGR</sequence>
<dbReference type="RefSeq" id="WP_197681719.1">
    <property type="nucleotide sequence ID" value="NZ_LT629732.1"/>
</dbReference>
<feature type="domain" description="Aminotransferase class I/classII large" evidence="1">
    <location>
        <begin position="17"/>
        <end position="243"/>
    </location>
</feature>
<dbReference type="InterPro" id="IPR051446">
    <property type="entry name" value="HTH_trans_reg/aminotransferase"/>
</dbReference>
<dbReference type="InterPro" id="IPR004839">
    <property type="entry name" value="Aminotransferase_I/II_large"/>
</dbReference>
<dbReference type="Gene3D" id="3.40.640.10">
    <property type="entry name" value="Type I PLP-dependent aspartate aminotransferase-like (Major domain)"/>
    <property type="match status" value="1"/>
</dbReference>
<keyword evidence="3" id="KW-1185">Reference proteome</keyword>
<dbReference type="GO" id="GO:0008483">
    <property type="term" value="F:transaminase activity"/>
    <property type="evidence" value="ECO:0007669"/>
    <property type="project" value="UniProtKB-KW"/>
</dbReference>
<dbReference type="PANTHER" id="PTHR46577:SF1">
    <property type="entry name" value="HTH-TYPE TRANSCRIPTIONAL REGULATORY PROTEIN GABR"/>
    <property type="match status" value="1"/>
</dbReference>
<dbReference type="InterPro" id="IPR015421">
    <property type="entry name" value="PyrdxlP-dep_Trfase_major"/>
</dbReference>
<dbReference type="Proteomes" id="UP000198983">
    <property type="component" value="Chromosome I"/>
</dbReference>
<dbReference type="SUPFAM" id="SSF53383">
    <property type="entry name" value="PLP-dependent transferases"/>
    <property type="match status" value="1"/>
</dbReference>
<evidence type="ECO:0000313" key="3">
    <source>
        <dbReference type="Proteomes" id="UP000198983"/>
    </source>
</evidence>
<dbReference type="STRING" id="117157.SAMN04489717_1431"/>
<gene>
    <name evidence="2" type="ORF">SAMN04489717_1431</name>
</gene>
<evidence type="ECO:0000259" key="1">
    <source>
        <dbReference type="Pfam" id="PF00155"/>
    </source>
</evidence>
<proteinExistence type="predicted"/>
<reference evidence="2 3" key="1">
    <citation type="submission" date="2016-10" db="EMBL/GenBank/DDBJ databases">
        <authorList>
            <person name="de Groot N.N."/>
        </authorList>
    </citation>
    <scope>NUCLEOTIDE SEQUENCE [LARGE SCALE GENOMIC DNA]</scope>
    <source>
        <strain evidence="2 3">DSM 22024</strain>
    </source>
</reference>
<dbReference type="CDD" id="cd00609">
    <property type="entry name" value="AAT_like"/>
    <property type="match status" value="1"/>
</dbReference>